<dbReference type="Proteomes" id="UP000518752">
    <property type="component" value="Unassembled WGS sequence"/>
</dbReference>
<dbReference type="EMBL" id="JAACJN010000046">
    <property type="protein sequence ID" value="KAF5383881.1"/>
    <property type="molecule type" value="Genomic_DNA"/>
</dbReference>
<sequence length="121" mass="13402">MTVAGAKLSVSYSEIFPRRWSILEEASIATPYDEARFVDIQWGAQRLSLRSSGRISIRDLWLGAKQTLLSGGSVHSGEEHNEILEKSALEWKNSTQARTGFYDVAVITGVEAKTADTWISV</sequence>
<protein>
    <submittedName>
        <fullName evidence="1">Uncharacterized protein</fullName>
    </submittedName>
</protein>
<reference evidence="1 2" key="1">
    <citation type="journal article" date="2020" name="ISME J.">
        <title>Uncovering the hidden diversity of litter-decomposition mechanisms in mushroom-forming fungi.</title>
        <authorList>
            <person name="Floudas D."/>
            <person name="Bentzer J."/>
            <person name="Ahren D."/>
            <person name="Johansson T."/>
            <person name="Persson P."/>
            <person name="Tunlid A."/>
        </authorList>
    </citation>
    <scope>NUCLEOTIDE SEQUENCE [LARGE SCALE GENOMIC DNA]</scope>
    <source>
        <strain evidence="1 2">CBS 406.79</strain>
    </source>
</reference>
<keyword evidence="2" id="KW-1185">Reference proteome</keyword>
<gene>
    <name evidence="1" type="ORF">D9757_007410</name>
</gene>
<comment type="caution">
    <text evidence="1">The sequence shown here is derived from an EMBL/GenBank/DDBJ whole genome shotgun (WGS) entry which is preliminary data.</text>
</comment>
<dbReference type="AlphaFoldDB" id="A0A8H5HI10"/>
<accession>A0A8H5HI10</accession>
<evidence type="ECO:0000313" key="2">
    <source>
        <dbReference type="Proteomes" id="UP000518752"/>
    </source>
</evidence>
<evidence type="ECO:0000313" key="1">
    <source>
        <dbReference type="EMBL" id="KAF5383881.1"/>
    </source>
</evidence>
<name>A0A8H5HI10_9AGAR</name>
<organism evidence="1 2">
    <name type="scientific">Collybiopsis confluens</name>
    <dbReference type="NCBI Taxonomy" id="2823264"/>
    <lineage>
        <taxon>Eukaryota</taxon>
        <taxon>Fungi</taxon>
        <taxon>Dikarya</taxon>
        <taxon>Basidiomycota</taxon>
        <taxon>Agaricomycotina</taxon>
        <taxon>Agaricomycetes</taxon>
        <taxon>Agaricomycetidae</taxon>
        <taxon>Agaricales</taxon>
        <taxon>Marasmiineae</taxon>
        <taxon>Omphalotaceae</taxon>
        <taxon>Collybiopsis</taxon>
    </lineage>
</organism>
<proteinExistence type="predicted"/>